<dbReference type="EMBL" id="KZ613529">
    <property type="protein sequence ID" value="PMD13665.1"/>
    <property type="molecule type" value="Genomic_DNA"/>
</dbReference>
<reference evidence="1 2" key="1">
    <citation type="submission" date="2016-05" db="EMBL/GenBank/DDBJ databases">
        <title>A degradative enzymes factory behind the ericoid mycorrhizal symbiosis.</title>
        <authorList>
            <consortium name="DOE Joint Genome Institute"/>
            <person name="Martino E."/>
            <person name="Morin E."/>
            <person name="Grelet G."/>
            <person name="Kuo A."/>
            <person name="Kohler A."/>
            <person name="Daghino S."/>
            <person name="Barry K."/>
            <person name="Choi C."/>
            <person name="Cichocki N."/>
            <person name="Clum A."/>
            <person name="Copeland A."/>
            <person name="Hainaut M."/>
            <person name="Haridas S."/>
            <person name="Labutti K."/>
            <person name="Lindquist E."/>
            <person name="Lipzen A."/>
            <person name="Khouja H.-R."/>
            <person name="Murat C."/>
            <person name="Ohm R."/>
            <person name="Olson A."/>
            <person name="Spatafora J."/>
            <person name="Veneault-Fourrey C."/>
            <person name="Henrissat B."/>
            <person name="Grigoriev I."/>
            <person name="Martin F."/>
            <person name="Perotto S."/>
        </authorList>
    </citation>
    <scope>NUCLEOTIDE SEQUENCE [LARGE SCALE GENOMIC DNA]</scope>
    <source>
        <strain evidence="1 2">UAMH 7357</strain>
    </source>
</reference>
<proteinExistence type="predicted"/>
<name>A0A2J6PHZ6_9HELO</name>
<gene>
    <name evidence="1" type="ORF">NA56DRAFT_651627</name>
</gene>
<evidence type="ECO:0000313" key="2">
    <source>
        <dbReference type="Proteomes" id="UP000235672"/>
    </source>
</evidence>
<dbReference type="STRING" id="1745343.A0A2J6PHZ6"/>
<dbReference type="OrthoDB" id="5356476at2759"/>
<accession>A0A2J6PHZ6</accession>
<keyword evidence="2" id="KW-1185">Reference proteome</keyword>
<dbReference type="Proteomes" id="UP000235672">
    <property type="component" value="Unassembled WGS sequence"/>
</dbReference>
<protein>
    <submittedName>
        <fullName evidence="1">Uncharacterized protein</fullName>
    </submittedName>
</protein>
<evidence type="ECO:0000313" key="1">
    <source>
        <dbReference type="EMBL" id="PMD13665.1"/>
    </source>
</evidence>
<dbReference type="AlphaFoldDB" id="A0A2J6PHZ6"/>
<sequence length="364" mass="39407">MAAPYLSSKTEVLSSQQPVEPAQARAAQIPLQNFSLPTFPQEAFTSGLESLILTSDIKLDEYTALLSQPFSVPELPHSITSLTLELFSLGYPSGFLSELGRQLRGLRTLTLYSQLFAGTTQETHSDAVSFIKAQKALQEVHLLDVFAPHDVFGELLAALGDEVRFLEISYTFRHSDPEFLKSISGTEIVRGLKKGVVGWTACVTAPEVTEDDEDREGTEVGMRPLEGVGEKLVERLKEVGSALVVLDATMFEVSVGDVEGILESCRGVKALSLSVGLQNGWGDVLNVIGKAGKGAGIESLEIVGVPGMELVERLKGSGKLVVEEGELEALGERCKELKSLKVSVLRTGIEFWVKEGEAWVKKTT</sequence>
<organism evidence="1 2">
    <name type="scientific">Hyaloscypha hepaticicola</name>
    <dbReference type="NCBI Taxonomy" id="2082293"/>
    <lineage>
        <taxon>Eukaryota</taxon>
        <taxon>Fungi</taxon>
        <taxon>Dikarya</taxon>
        <taxon>Ascomycota</taxon>
        <taxon>Pezizomycotina</taxon>
        <taxon>Leotiomycetes</taxon>
        <taxon>Helotiales</taxon>
        <taxon>Hyaloscyphaceae</taxon>
        <taxon>Hyaloscypha</taxon>
    </lineage>
</organism>